<keyword evidence="3" id="KW-1185">Reference proteome</keyword>
<proteinExistence type="predicted"/>
<dbReference type="Proteomes" id="UP001154329">
    <property type="component" value="Chromosome 4"/>
</dbReference>
<keyword evidence="1" id="KW-0812">Transmembrane</keyword>
<keyword evidence="1" id="KW-1133">Transmembrane helix</keyword>
<feature type="transmembrane region" description="Helical" evidence="1">
    <location>
        <begin position="185"/>
        <end position="218"/>
    </location>
</feature>
<dbReference type="AlphaFoldDB" id="A0A9P0JGC7"/>
<sequence>MVDYLNKAMNCVFEMPWSSNEEIRSTTSEYFWLRSAYDLLKTFVYELFLIWAKALMIFVLFGRFLVKMLSLPAKDDHSVLENVIRFLMSAGLIAVIMTVLLIFYGITSVSVKCAIEIMIWMNTLWSSMLLIFGYCRVLFSVVSTVMVVTRSMHVFQVVLKTIRKVFGTSILSWLERPGNRFTTTYIIRCCIFVYGLFWVTDAFFILDLTGFMIMIIGITK</sequence>
<keyword evidence="1" id="KW-0472">Membrane</keyword>
<reference evidence="2" key="2">
    <citation type="submission" date="2022-10" db="EMBL/GenBank/DDBJ databases">
        <authorList>
            <consortium name="ENA_rothamsted_submissions"/>
            <consortium name="culmorum"/>
            <person name="King R."/>
        </authorList>
    </citation>
    <scope>NUCLEOTIDE SEQUENCE</scope>
</reference>
<evidence type="ECO:0000256" key="1">
    <source>
        <dbReference type="SAM" id="Phobius"/>
    </source>
</evidence>
<feature type="transmembrane region" description="Helical" evidence="1">
    <location>
        <begin position="86"/>
        <end position="107"/>
    </location>
</feature>
<evidence type="ECO:0000313" key="2">
    <source>
        <dbReference type="EMBL" id="CAH1737748.1"/>
    </source>
</evidence>
<name>A0A9P0JGC7_APHGO</name>
<feature type="transmembrane region" description="Helical" evidence="1">
    <location>
        <begin position="128"/>
        <end position="149"/>
    </location>
</feature>
<protein>
    <submittedName>
        <fullName evidence="2">Uncharacterized protein</fullName>
    </submittedName>
</protein>
<evidence type="ECO:0000313" key="3">
    <source>
        <dbReference type="Proteomes" id="UP001154329"/>
    </source>
</evidence>
<gene>
    <name evidence="2" type="ORF">APHIGO_LOCUS11215</name>
</gene>
<organism evidence="2 3">
    <name type="scientific">Aphis gossypii</name>
    <name type="common">Cotton aphid</name>
    <dbReference type="NCBI Taxonomy" id="80765"/>
    <lineage>
        <taxon>Eukaryota</taxon>
        <taxon>Metazoa</taxon>
        <taxon>Ecdysozoa</taxon>
        <taxon>Arthropoda</taxon>
        <taxon>Hexapoda</taxon>
        <taxon>Insecta</taxon>
        <taxon>Pterygota</taxon>
        <taxon>Neoptera</taxon>
        <taxon>Paraneoptera</taxon>
        <taxon>Hemiptera</taxon>
        <taxon>Sternorrhyncha</taxon>
        <taxon>Aphidomorpha</taxon>
        <taxon>Aphidoidea</taxon>
        <taxon>Aphididae</taxon>
        <taxon>Aphidini</taxon>
        <taxon>Aphis</taxon>
        <taxon>Aphis</taxon>
    </lineage>
</organism>
<feature type="transmembrane region" description="Helical" evidence="1">
    <location>
        <begin position="43"/>
        <end position="66"/>
    </location>
</feature>
<reference evidence="2" key="1">
    <citation type="submission" date="2022-02" db="EMBL/GenBank/DDBJ databases">
        <authorList>
            <person name="King R."/>
        </authorList>
    </citation>
    <scope>NUCLEOTIDE SEQUENCE</scope>
</reference>
<dbReference type="EMBL" id="OU899037">
    <property type="protein sequence ID" value="CAH1737748.1"/>
    <property type="molecule type" value="Genomic_DNA"/>
</dbReference>
<accession>A0A9P0JGC7</accession>